<dbReference type="AlphaFoldDB" id="A0ABD0QQ31"/>
<feature type="domain" description="Vacuolar protein sorting-associated protein 13 VPS13 adaptor binding" evidence="1">
    <location>
        <begin position="60"/>
        <end position="107"/>
    </location>
</feature>
<protein>
    <recommendedName>
        <fullName evidence="1">Vacuolar protein sorting-associated protein 13 VPS13 adaptor binding domain-containing protein</fullName>
    </recommendedName>
</protein>
<keyword evidence="3" id="KW-1185">Reference proteome</keyword>
<dbReference type="Proteomes" id="UP001529510">
    <property type="component" value="Unassembled WGS sequence"/>
</dbReference>
<proteinExistence type="predicted"/>
<evidence type="ECO:0000313" key="3">
    <source>
        <dbReference type="Proteomes" id="UP001529510"/>
    </source>
</evidence>
<dbReference type="EMBL" id="JAMKFB020000007">
    <property type="protein sequence ID" value="KAL0188333.1"/>
    <property type="molecule type" value="Genomic_DNA"/>
</dbReference>
<accession>A0ABD0QQ31</accession>
<dbReference type="InterPro" id="IPR026847">
    <property type="entry name" value="VPS13"/>
</dbReference>
<comment type="caution">
    <text evidence="2">The sequence shown here is derived from an EMBL/GenBank/DDBJ whole genome shotgun (WGS) entry which is preliminary data.</text>
</comment>
<evidence type="ECO:0000259" key="1">
    <source>
        <dbReference type="Pfam" id="PF25036"/>
    </source>
</evidence>
<gene>
    <name evidence="2" type="ORF">M9458_015432</name>
</gene>
<dbReference type="Pfam" id="PF25036">
    <property type="entry name" value="VPS13_VAB"/>
    <property type="match status" value="1"/>
</dbReference>
<reference evidence="2 3" key="1">
    <citation type="submission" date="2024-05" db="EMBL/GenBank/DDBJ databases">
        <title>Genome sequencing and assembly of Indian major carp, Cirrhinus mrigala (Hamilton, 1822).</title>
        <authorList>
            <person name="Mohindra V."/>
            <person name="Chowdhury L.M."/>
            <person name="Lal K."/>
            <person name="Jena J.K."/>
        </authorList>
    </citation>
    <scope>NUCLEOTIDE SEQUENCE [LARGE SCALE GENOMIC DNA]</scope>
    <source>
        <strain evidence="2">CM1030</strain>
        <tissue evidence="2">Blood</tissue>
    </source>
</reference>
<feature type="non-terminal residue" evidence="2">
    <location>
        <position position="1"/>
    </location>
</feature>
<evidence type="ECO:0000313" key="2">
    <source>
        <dbReference type="EMBL" id="KAL0188333.1"/>
    </source>
</evidence>
<feature type="non-terminal residue" evidence="2">
    <location>
        <position position="115"/>
    </location>
</feature>
<dbReference type="InterPro" id="IPR009543">
    <property type="entry name" value="VPS13_VAB"/>
</dbReference>
<organism evidence="2 3">
    <name type="scientific">Cirrhinus mrigala</name>
    <name type="common">Mrigala</name>
    <dbReference type="NCBI Taxonomy" id="683832"/>
    <lineage>
        <taxon>Eukaryota</taxon>
        <taxon>Metazoa</taxon>
        <taxon>Chordata</taxon>
        <taxon>Craniata</taxon>
        <taxon>Vertebrata</taxon>
        <taxon>Euteleostomi</taxon>
        <taxon>Actinopterygii</taxon>
        <taxon>Neopterygii</taxon>
        <taxon>Teleostei</taxon>
        <taxon>Ostariophysi</taxon>
        <taxon>Cypriniformes</taxon>
        <taxon>Cyprinidae</taxon>
        <taxon>Labeoninae</taxon>
        <taxon>Labeonini</taxon>
        <taxon>Cirrhinus</taxon>
    </lineage>
</organism>
<dbReference type="PANTHER" id="PTHR16166">
    <property type="entry name" value="VACUOLAR PROTEIN SORTING-ASSOCIATED PROTEIN VPS13"/>
    <property type="match status" value="1"/>
</dbReference>
<name>A0ABD0QQ31_CIRMR</name>
<sequence length="115" mass="13263">EGSAADVLNSSVGGEIMELVLIKYQGRNWTGRMRINKELPEFFSVCFTSDTSEGLTVELGKIILSIFSPYWIINKTSRVLQYRAEDTFVKHPSDFRDVILFSFKKKNFFSKNKVR</sequence>
<dbReference type="PANTHER" id="PTHR16166:SF125">
    <property type="entry name" value="INTERMEMBRANE LIPID TRANSFER PROTEIN VPS13C"/>
    <property type="match status" value="1"/>
</dbReference>